<dbReference type="Gene3D" id="2.160.20.20">
    <property type="match status" value="1"/>
</dbReference>
<feature type="chain" id="PRO_5046651241" evidence="2">
    <location>
        <begin position="28"/>
        <end position="2181"/>
    </location>
</feature>
<gene>
    <name evidence="3" type="ORF">HAHE_12510</name>
</gene>
<dbReference type="Pfam" id="PF12951">
    <property type="entry name" value="PATR"/>
    <property type="match status" value="10"/>
</dbReference>
<evidence type="ECO:0000256" key="2">
    <source>
        <dbReference type="SAM" id="SignalP"/>
    </source>
</evidence>
<sequence>MKPMYPTRVALCITAINLSLAVPAVHAASGTWTGGSATPNWGFLANWVSNTEASGTGFTATFGNTFNNGYSINLNTNRTIGNITLNNNAASDFEINQINGAVFNFDVSSGSPTVTITDAARTLSINVPIGGSDGMTKTGPGSLVLSATNNYTGATLITEGTLSLTGNRSANMGGTLDIGGTDAVLNLAGDLPMGGSQFRPGNATGTGTVNQTAGAVTFTGGNNLTLGTNSATQGFYNLSGGSFTTTTTSIHRGVIIGVNNSCDGTFNLSGTGVLDVTSGSSLQITRSENVTANGATGTFVQTGGTATIAELRIGGLNATTNTNQTATLDLSGGTFSAADFSVLSGGNGSVSTINISGTADVTLPDFPTTRGTGATATVTFDGGTLRNLVASTTFMEGLTDALIKAGGMNIDTTAGAATISQDLSEDGGSPGGGLTKTGAFDLILAGTNTYTGATNANEGSIKFSTAGSSVSDVAVADGARAGALVAADDGQWVNSGDLTCANNSAVVIDYGSSTPSTTVAPISVDTLNVGTNIGTRIEGDLVPALAVSQAYPLITWTTGPADASAFTTILTGGLSGTFSVSSNTLYLTVTSNTVGQPISWNTGDGTWDEVTSNWVDANLASVTYVDPLDAVLFGDASGATGSPIVTLNDVFSPEDVTMNSTSRDYTITGTGGIGGLGALLLDAANTGTLTLATANSYTGATTIDGGTLQLGNGGSDGSLNPGSPISVAAGATFAVNQDDAVAQGTDFSGVAIDGAGGFSQAGSGTTVLNAANTFSGPTAIAGGTLQIDGTGSLGGGSYAGDIAIAGGAALQYSSSTGQTLSGIISGAGSLTKDTGGSTLTLEGANTYTGDTTLSTGTLALGASEVIADSSAVIQSGGTIRTADGVVETLHSLTASGGTLLIGTTSTSGSADITLLNNSEVNDIQIGITSILRLAAGVTLTQTGSGTTSQLGPGDTLTFDVGAGGLADMTGDINTGDGDGALNKIGAGTLRLTSPACKWGGGTVIENGTVEFDTIANINNASSLGDADTADVLQIGSNATAATLRMIGTDSANSTNRAVQLGDAGGTVDIVDAAQILTIGGIVSDASTSGSLTKTGDGTLLLSGPNTYTGPTLVSAGTLQFSTDGSGASDITASANAAAGPLVAADDAQFVNSGDLTLGNDGILLVDYGSTTPSTTVAPMQVDNFGLGTNPVVILDAASISSLLVGQTYPLVTWTGSGPADGSAFSLVSHRGLLTGTFSVAANTLSVTIGSNTPSVIAWNAGDGIWDTATSNWVDGSLAATTYVDPLDGVLFGDAGGASGNPLITLDSIFSPVSVTMNSTSHDYTIDGIGGIAGTGPLTLDGANTRTLTLSTANDTFDGDITVNGGTLVGAGAFSGSGGVRVFGAGSSARTVTVNTGGTLQFDSGNIFTGNFSSNSVPSLVIDGGTVTNGGIATNNALGLVTLNDGTLTATTGSSSGYGSYNLNNTVTSTGTSLISSTALEPVTLSAAAGTTTIFDVQSGTLTISAELGEVTASGDERSSGLVKAGAGILRLSAMNSYSDATTIDGGMLEVMVAQAMSGGLAFGAAAGNTTTGALDLSSASASFAGASLAQNNSPTANTVTVGAAQTLTLSGGLTMGYDAGGGSGATQSDLTVSGSGSFVVTGSTLAISVNQAGTNQGYWSAPTLDVSGLGAFSADVTNFNVGVGTTTHGPGTLLLSDTANTIIATNLKVGDTGSNNGRGVSTLLLGTGTNVIQTDTLTIGRGKSSGNGVVKFASQDVGPGTVTIADAAGTGPTDITLGNAYTVATGGGAVGTLDLRGHVATVTAGTLLMGQTNANSNVASTNGVIHFDSGTFTVDTLQMGLKTGNSTGSAKGTINVGGGDFTVDTSITFGSQTGNGSSQATLNLTGGTFTSNTDILSGGGIVTSTINLSGGLLDLVGNDIGTIGEPVVLNAESGTLQNVAAINGTGGLTKTTADTLVLTGTNGYTGATVVSEGTLSLINGSHASPITANNAASLGFTLDSPTTSTESVTFDAGSTVKITGTPTLASYTLMTASSFAGIAPVLDAPIAGYALTVDGGTTLKLVQAAGYASWAATNAGGQGPDLDWDGDGMQNGVEYFMNAAAGFTANPQLDGSGTITWPNGGNIPASEYGTQFVVQTSSDLVNWNDVLVGDLDTNTDGPGGSLTYTLTGPGPRFVRLQVTPN</sequence>
<feature type="signal peptide" evidence="2">
    <location>
        <begin position="1"/>
        <end position="27"/>
    </location>
</feature>
<keyword evidence="4" id="KW-1185">Reference proteome</keyword>
<name>A0ABM7R8I2_9BACT</name>
<reference evidence="3 4" key="1">
    <citation type="submission" date="2021-06" db="EMBL/GenBank/DDBJ databases">
        <title>Complete genome of Haloferula helveola possessing various polysaccharide degrading enzymes.</title>
        <authorList>
            <person name="Takami H."/>
            <person name="Huang C."/>
            <person name="Hamasaki K."/>
        </authorList>
    </citation>
    <scope>NUCLEOTIDE SEQUENCE [LARGE SCALE GENOMIC DNA]</scope>
    <source>
        <strain evidence="3 4">CN-1</strain>
    </source>
</reference>
<evidence type="ECO:0000313" key="3">
    <source>
        <dbReference type="EMBL" id="BCX47343.1"/>
    </source>
</evidence>
<evidence type="ECO:0000256" key="1">
    <source>
        <dbReference type="ARBA" id="ARBA00022729"/>
    </source>
</evidence>
<dbReference type="SUPFAM" id="SSF51126">
    <property type="entry name" value="Pectin lyase-like"/>
    <property type="match status" value="3"/>
</dbReference>
<dbReference type="InterPro" id="IPR012332">
    <property type="entry name" value="Autotransporter_pectin_lyase_C"/>
</dbReference>
<dbReference type="Proteomes" id="UP001374893">
    <property type="component" value="Chromosome"/>
</dbReference>
<keyword evidence="1 2" id="KW-0732">Signal</keyword>
<evidence type="ECO:0000313" key="4">
    <source>
        <dbReference type="Proteomes" id="UP001374893"/>
    </source>
</evidence>
<accession>A0ABM7R8I2</accession>
<dbReference type="InterPro" id="IPR011050">
    <property type="entry name" value="Pectin_lyase_fold/virulence"/>
</dbReference>
<protein>
    <submittedName>
        <fullName evidence="3">Outermembrane auto transporter barrel domain protein</fullName>
    </submittedName>
</protein>
<proteinExistence type="predicted"/>
<dbReference type="RefSeq" id="WP_338689490.1">
    <property type="nucleotide sequence ID" value="NZ_AP024702.1"/>
</dbReference>
<organism evidence="3 4">
    <name type="scientific">Haloferula helveola</name>
    <dbReference type="NCBI Taxonomy" id="490095"/>
    <lineage>
        <taxon>Bacteria</taxon>
        <taxon>Pseudomonadati</taxon>
        <taxon>Verrucomicrobiota</taxon>
        <taxon>Verrucomicrobiia</taxon>
        <taxon>Verrucomicrobiales</taxon>
        <taxon>Verrucomicrobiaceae</taxon>
        <taxon>Haloferula</taxon>
    </lineage>
</organism>
<dbReference type="InterPro" id="IPR013425">
    <property type="entry name" value="Autotrns_rpt"/>
</dbReference>
<dbReference type="EMBL" id="AP024702">
    <property type="protein sequence ID" value="BCX47343.1"/>
    <property type="molecule type" value="Genomic_DNA"/>
</dbReference>
<dbReference type="NCBIfam" id="TIGR02601">
    <property type="entry name" value="autotrns_rpt"/>
    <property type="match status" value="8"/>
</dbReference>